<protein>
    <submittedName>
        <fullName evidence="1">Uncharacterized protein</fullName>
    </submittedName>
</protein>
<accession>W1XQU0</accession>
<sequence>GKGPIKEYTFYLAERTRGILLDAVMNNE</sequence>
<evidence type="ECO:0000313" key="1">
    <source>
        <dbReference type="EMBL" id="ETJ32501.1"/>
    </source>
</evidence>
<gene>
    <name evidence="1" type="ORF">Q604_UNBC13043G0001</name>
</gene>
<proteinExistence type="predicted"/>
<organism evidence="1">
    <name type="scientific">human gut metagenome</name>
    <dbReference type="NCBI Taxonomy" id="408170"/>
    <lineage>
        <taxon>unclassified sequences</taxon>
        <taxon>metagenomes</taxon>
        <taxon>organismal metagenomes</taxon>
    </lineage>
</organism>
<reference evidence="1" key="1">
    <citation type="submission" date="2013-12" db="EMBL/GenBank/DDBJ databases">
        <title>A Varibaculum cambriense genome reconstructed from a premature infant gut community with otherwise low bacterial novelty that shifts toward anaerobic metabolism during the third week of life.</title>
        <authorList>
            <person name="Brown C.T."/>
            <person name="Sharon I."/>
            <person name="Thomas B.C."/>
            <person name="Castelle C.J."/>
            <person name="Morowitz M.J."/>
            <person name="Banfield J.F."/>
        </authorList>
    </citation>
    <scope>NUCLEOTIDE SEQUENCE</scope>
</reference>
<comment type="caution">
    <text evidence="1">The sequence shown here is derived from an EMBL/GenBank/DDBJ whole genome shotgun (WGS) entry which is preliminary data.</text>
</comment>
<dbReference type="AlphaFoldDB" id="W1XQU0"/>
<name>W1XQU0_9ZZZZ</name>
<feature type="non-terminal residue" evidence="1">
    <location>
        <position position="1"/>
    </location>
</feature>
<dbReference type="EMBL" id="AZMM01013043">
    <property type="protein sequence ID" value="ETJ32501.1"/>
    <property type="molecule type" value="Genomic_DNA"/>
</dbReference>